<comment type="caution">
    <text evidence="2">The sequence shown here is derived from an EMBL/GenBank/DDBJ whole genome shotgun (WGS) entry which is preliminary data.</text>
</comment>
<accession>A0A4S1DSI8</accession>
<dbReference type="InterPro" id="IPR000917">
    <property type="entry name" value="Sulfatase_N"/>
</dbReference>
<gene>
    <name evidence="2" type="ORF">EM932_17495</name>
</gene>
<dbReference type="EMBL" id="SRSO01000030">
    <property type="protein sequence ID" value="TGV00980.1"/>
    <property type="molecule type" value="Genomic_DNA"/>
</dbReference>
<evidence type="ECO:0000313" key="3">
    <source>
        <dbReference type="Proteomes" id="UP000307602"/>
    </source>
</evidence>
<dbReference type="Proteomes" id="UP000307602">
    <property type="component" value="Unassembled WGS sequence"/>
</dbReference>
<dbReference type="InterPro" id="IPR052701">
    <property type="entry name" value="GAG_Ulvan_Degrading_Sulfatases"/>
</dbReference>
<protein>
    <submittedName>
        <fullName evidence="2">Heparan N-sulfatase</fullName>
    </submittedName>
</protein>
<dbReference type="PANTHER" id="PTHR43751">
    <property type="entry name" value="SULFATASE"/>
    <property type="match status" value="1"/>
</dbReference>
<dbReference type="AlphaFoldDB" id="A0A4S1DSI8"/>
<name>A0A4S1DSI8_9FLAO</name>
<dbReference type="RefSeq" id="WP_135878501.1">
    <property type="nucleotide sequence ID" value="NZ_SRSO01000030.1"/>
</dbReference>
<sequence length="495" mass="57338">MKKSLRHLILIIISFFVNVSISQTVKRPNILFAIADDMSHASSYGFKFLHTPNFDTVAKEGLLFNHMYTPSSKCAPSRAVLITGRNPWQLEAAANHQPTWPDKFKSVIETLTDHGYFTGFTGKGWNPGIHPEGRNLTGKEYNNLKREFVPAKGINTYDYSANFKQFLADRPKDQPFFFWYGCKEPHRGYEYKSGVKHGKKIEDLDFMPSFWVDSEATKHDILDYAFEVEYFDQHLGEILQYLKETGELDNTLIIVTSDNSMPFPRFKGHPHEFATRVPFAVKWPKEVSSPGRIVNDFASFVDIAPTFLKAAGIKENKSEMQPIEGKSLMDIFKDKPRNRLEVYTGRERNDMCRPNGWSYPVRSIHKGDFVYMHNFEPNRWPCGTLEAGFRDTDWSPTKVATMEEKPGTTIYDLCYGKRPKEELYNIKDDPECLTNLAENPKYLKIKNALKKQLFKQLKKQGDPRLTGYGDIFDTYDFDRRAPEYDKLVEKRKKKD</sequence>
<reference evidence="2 3" key="1">
    <citation type="submission" date="2019-04" db="EMBL/GenBank/DDBJ databases">
        <authorList>
            <person name="Liu A."/>
        </authorList>
    </citation>
    <scope>NUCLEOTIDE SEQUENCE [LARGE SCALE GENOMIC DNA]</scope>
    <source>
        <strain evidence="2 3">RZ03</strain>
    </source>
</reference>
<dbReference type="InterPro" id="IPR017850">
    <property type="entry name" value="Alkaline_phosphatase_core_sf"/>
</dbReference>
<evidence type="ECO:0000313" key="2">
    <source>
        <dbReference type="EMBL" id="TGV00980.1"/>
    </source>
</evidence>
<proteinExistence type="predicted"/>
<feature type="domain" description="Sulfatase N-terminal" evidence="1">
    <location>
        <begin position="28"/>
        <end position="313"/>
    </location>
</feature>
<dbReference type="CDD" id="cd16027">
    <property type="entry name" value="SGSH"/>
    <property type="match status" value="1"/>
</dbReference>
<organism evidence="2 3">
    <name type="scientific">Flavivirga rizhaonensis</name>
    <dbReference type="NCBI Taxonomy" id="2559571"/>
    <lineage>
        <taxon>Bacteria</taxon>
        <taxon>Pseudomonadati</taxon>
        <taxon>Bacteroidota</taxon>
        <taxon>Flavobacteriia</taxon>
        <taxon>Flavobacteriales</taxon>
        <taxon>Flavobacteriaceae</taxon>
        <taxon>Flavivirga</taxon>
    </lineage>
</organism>
<dbReference type="Gene3D" id="3.40.720.10">
    <property type="entry name" value="Alkaline Phosphatase, subunit A"/>
    <property type="match status" value="1"/>
</dbReference>
<evidence type="ECO:0000259" key="1">
    <source>
        <dbReference type="Pfam" id="PF00884"/>
    </source>
</evidence>
<dbReference type="Pfam" id="PF00884">
    <property type="entry name" value="Sulfatase"/>
    <property type="match status" value="1"/>
</dbReference>
<dbReference type="PANTHER" id="PTHR43751:SF1">
    <property type="entry name" value="SULFATASE ATSG-RELATED"/>
    <property type="match status" value="1"/>
</dbReference>
<dbReference type="OrthoDB" id="9789742at2"/>
<dbReference type="SUPFAM" id="SSF53649">
    <property type="entry name" value="Alkaline phosphatase-like"/>
    <property type="match status" value="1"/>
</dbReference>
<keyword evidence="3" id="KW-1185">Reference proteome</keyword>